<proteinExistence type="inferred from homology"/>
<feature type="compositionally biased region" description="Basic residues" evidence="3">
    <location>
        <begin position="164"/>
        <end position="180"/>
    </location>
</feature>
<accession>A0A1K0GPG4</accession>
<comment type="similarity">
    <text evidence="1">Belongs to the RRP7 family.</text>
</comment>
<dbReference type="EMBL" id="ULHB01000115">
    <property type="protein sequence ID" value="SYW82537.1"/>
    <property type="molecule type" value="Genomic_DNA"/>
</dbReference>
<dbReference type="InterPro" id="IPR040446">
    <property type="entry name" value="RRP7"/>
</dbReference>
<dbReference type="Proteomes" id="UP000658997">
    <property type="component" value="Unassembled WGS sequence"/>
</dbReference>
<evidence type="ECO:0000256" key="3">
    <source>
        <dbReference type="SAM" id="MobiDB-lite"/>
    </source>
</evidence>
<dbReference type="AlphaFoldDB" id="A0A1K0GPG4"/>
<protein>
    <submittedName>
        <fullName evidence="6">Related to RRP7 - essential protein involved in rRNA processing and ribosome biogenesis</fullName>
    </submittedName>
    <submittedName>
        <fullName evidence="5">Related to RRP7-essential protein involved in rRNA processing and ribosome biogenesis</fullName>
    </submittedName>
</protein>
<dbReference type="PANTHER" id="PTHR13191">
    <property type="entry name" value="RIBOSOMAL RNA PROCESSING PROTEIN 7-RELATED"/>
    <property type="match status" value="1"/>
</dbReference>
<dbReference type="InterPro" id="IPR035979">
    <property type="entry name" value="RBD_domain_sf"/>
</dbReference>
<feature type="compositionally biased region" description="Acidic residues" evidence="3">
    <location>
        <begin position="122"/>
        <end position="151"/>
    </location>
</feature>
<dbReference type="Gene3D" id="3.30.70.330">
    <property type="match status" value="1"/>
</dbReference>
<dbReference type="GO" id="GO:0006364">
    <property type="term" value="P:rRNA processing"/>
    <property type="evidence" value="ECO:0007669"/>
    <property type="project" value="TreeGrafter"/>
</dbReference>
<keyword evidence="2" id="KW-0694">RNA-binding</keyword>
<reference evidence="7" key="1">
    <citation type="submission" date="2016-04" db="EMBL/GenBank/DDBJ databases">
        <authorList>
            <person name="Guldener U."/>
            <person name="Guldener U."/>
        </authorList>
    </citation>
    <scope>NUCLEOTIDE SEQUENCE [LARGE SCALE GENOMIC DNA]</scope>
    <source>
        <strain evidence="7">UB2112</strain>
    </source>
</reference>
<sequence length="421" mass="46414">MGKTKKPTPSNEPSAASSIKKTNEASIMLANGFLAVPVTISHSKLSKSVGEIKHWIYVRKHTSSSSASAFASTSKLRDELPSERTLFIANLPTDTTESHLREVFAKAGNISTVKFRRQVAKEEEEDEKEEMGEGEGESDDEDEEEGDEAMEEEHHQLAAAQGKSGRKKKSSQQGAKKSRVPRIVPLPSLDPREAMGSQSFLSTSSSAHVMFLDTPSFTRAIDLLKQGIKWIDPFRSLRKEAEKQSLLDTQDPSKHAKRANTNTSASFLLSAGAGIPPTGLSYLLDQYHLSRPSLPSIQSWANSRIALYQYRKAHPLPRKIGVRGVTIGPSGELLDEDGFIIVQRSGKYGRAGASAEGGGSVGVAKHGFKENTKKESVGLEDFYRFQLREKKREQLADLRAKFEADKEKVAKLKAGRRFKPY</sequence>
<evidence type="ECO:0000313" key="6">
    <source>
        <dbReference type="EMBL" id="SYW82537.1"/>
    </source>
</evidence>
<keyword evidence="8" id="KW-1185">Reference proteome</keyword>
<dbReference type="GO" id="GO:0034456">
    <property type="term" value="C:UTP-C complex"/>
    <property type="evidence" value="ECO:0007669"/>
    <property type="project" value="TreeGrafter"/>
</dbReference>
<dbReference type="Proteomes" id="UP000179920">
    <property type="component" value="Chromosome VI"/>
</dbReference>
<dbReference type="Pfam" id="PF12923">
    <property type="entry name" value="RRP7"/>
    <property type="match status" value="1"/>
</dbReference>
<dbReference type="GO" id="GO:0000028">
    <property type="term" value="P:ribosomal small subunit assembly"/>
    <property type="evidence" value="ECO:0007669"/>
    <property type="project" value="TreeGrafter"/>
</dbReference>
<evidence type="ECO:0000313" key="7">
    <source>
        <dbReference type="Proteomes" id="UP000179920"/>
    </source>
</evidence>
<dbReference type="InterPro" id="IPR024326">
    <property type="entry name" value="RRP7_C"/>
</dbReference>
<feature type="domain" description="RRM" evidence="4">
    <location>
        <begin position="84"/>
        <end position="167"/>
    </location>
</feature>
<dbReference type="InterPro" id="IPR040447">
    <property type="entry name" value="RRM_Rrp7"/>
</dbReference>
<dbReference type="GO" id="GO:0003723">
    <property type="term" value="F:RNA binding"/>
    <property type="evidence" value="ECO:0007669"/>
    <property type="project" value="UniProtKB-UniRule"/>
</dbReference>
<dbReference type="SUPFAM" id="SSF54928">
    <property type="entry name" value="RNA-binding domain, RBD"/>
    <property type="match status" value="1"/>
</dbReference>
<evidence type="ECO:0000256" key="2">
    <source>
        <dbReference type="PROSITE-ProRule" id="PRU00176"/>
    </source>
</evidence>
<feature type="region of interest" description="Disordered" evidence="3">
    <location>
        <begin position="116"/>
        <end position="197"/>
    </location>
</feature>
<dbReference type="GO" id="GO:0032545">
    <property type="term" value="C:CURI complex"/>
    <property type="evidence" value="ECO:0007669"/>
    <property type="project" value="TreeGrafter"/>
</dbReference>
<evidence type="ECO:0000256" key="1">
    <source>
        <dbReference type="ARBA" id="ARBA00006110"/>
    </source>
</evidence>
<gene>
    <name evidence="6" type="ORF">UBRO2_04659</name>
    <name evidence="5" type="ORF">UBRO_04104</name>
</gene>
<reference evidence="5" key="2">
    <citation type="submission" date="2016-04" db="EMBL/GenBank/DDBJ databases">
        <authorList>
            <person name="Evans L.H."/>
            <person name="Alamgir A."/>
            <person name="Owens N."/>
            <person name="Weber N.D."/>
            <person name="Virtaneva K."/>
            <person name="Barbian K."/>
            <person name="Babar A."/>
            <person name="Rosenke K."/>
        </authorList>
    </citation>
    <scope>NUCLEOTIDE SEQUENCE</scope>
    <source>
        <strain evidence="5">UB2112</strain>
    </source>
</reference>
<dbReference type="InterPro" id="IPR000504">
    <property type="entry name" value="RRM_dom"/>
</dbReference>
<evidence type="ECO:0000313" key="8">
    <source>
        <dbReference type="Proteomes" id="UP000658997"/>
    </source>
</evidence>
<reference evidence="6" key="3">
    <citation type="submission" date="2018-08" db="EMBL/GenBank/DDBJ databases">
        <authorList>
            <person name="Guldener U."/>
        </authorList>
    </citation>
    <scope>NUCLEOTIDE SEQUENCE</scope>
    <source>
        <strain evidence="6">UB2</strain>
    </source>
</reference>
<name>A0A1K0GPG4_9BASI</name>
<dbReference type="CDD" id="cd12950">
    <property type="entry name" value="RRP7_Rrp7p"/>
    <property type="match status" value="1"/>
</dbReference>
<organism evidence="5 7">
    <name type="scientific">Ustilago bromivora</name>
    <dbReference type="NCBI Taxonomy" id="307758"/>
    <lineage>
        <taxon>Eukaryota</taxon>
        <taxon>Fungi</taxon>
        <taxon>Dikarya</taxon>
        <taxon>Basidiomycota</taxon>
        <taxon>Ustilaginomycotina</taxon>
        <taxon>Ustilaginomycetes</taxon>
        <taxon>Ustilaginales</taxon>
        <taxon>Ustilaginaceae</taxon>
        <taxon>Ustilago</taxon>
    </lineage>
</organism>
<dbReference type="Pfam" id="PF17799">
    <property type="entry name" value="RRM_Rrp7"/>
    <property type="match status" value="1"/>
</dbReference>
<dbReference type="PROSITE" id="PS50102">
    <property type="entry name" value="RRM"/>
    <property type="match status" value="1"/>
</dbReference>
<dbReference type="InterPro" id="IPR012677">
    <property type="entry name" value="Nucleotide-bd_a/b_plait_sf"/>
</dbReference>
<evidence type="ECO:0000259" key="4">
    <source>
        <dbReference type="PROSITE" id="PS50102"/>
    </source>
</evidence>
<dbReference type="EMBL" id="LT558122">
    <property type="protein sequence ID" value="SAM81889.1"/>
    <property type="molecule type" value="Genomic_DNA"/>
</dbReference>
<dbReference type="Gene3D" id="6.10.250.1770">
    <property type="match status" value="1"/>
</dbReference>
<dbReference type="OrthoDB" id="5390at2759"/>
<evidence type="ECO:0000313" key="5">
    <source>
        <dbReference type="EMBL" id="SAM81889.1"/>
    </source>
</evidence>
<dbReference type="PANTHER" id="PTHR13191:SF0">
    <property type="entry name" value="RIBOSOMAL RNA-PROCESSING PROTEIN 7 HOMOLOG A-RELATED"/>
    <property type="match status" value="1"/>
</dbReference>